<evidence type="ECO:0000313" key="3">
    <source>
        <dbReference type="Proteomes" id="UP000006263"/>
    </source>
</evidence>
<evidence type="ECO:0000313" key="2">
    <source>
        <dbReference type="EMBL" id="GAC26070.1"/>
    </source>
</evidence>
<feature type="region of interest" description="Disordered" evidence="1">
    <location>
        <begin position="44"/>
        <end position="65"/>
    </location>
</feature>
<gene>
    <name evidence="2" type="ORF">GMES_3795</name>
</gene>
<reference evidence="2 3" key="1">
    <citation type="journal article" date="2017" name="Antonie Van Leeuwenhoek">
        <title>Rhizobium rhizosphaerae sp. nov., a novel species isolated from rice rhizosphere.</title>
        <authorList>
            <person name="Zhao J.J."/>
            <person name="Zhang J."/>
            <person name="Zhang R.J."/>
            <person name="Zhang C.W."/>
            <person name="Yin H.Q."/>
            <person name="Zhang X.X."/>
        </authorList>
    </citation>
    <scope>NUCLEOTIDE SEQUENCE [LARGE SCALE GENOMIC DNA]</scope>
    <source>
        <strain evidence="2 3">KMM 241</strain>
    </source>
</reference>
<organism evidence="2 3">
    <name type="scientific">Paraglaciecola mesophila KMM 241</name>
    <dbReference type="NCBI Taxonomy" id="1128912"/>
    <lineage>
        <taxon>Bacteria</taxon>
        <taxon>Pseudomonadati</taxon>
        <taxon>Pseudomonadota</taxon>
        <taxon>Gammaproteobacteria</taxon>
        <taxon>Alteromonadales</taxon>
        <taxon>Alteromonadaceae</taxon>
        <taxon>Paraglaciecola</taxon>
    </lineage>
</organism>
<protein>
    <submittedName>
        <fullName evidence="2">Uncharacterized protein</fullName>
    </submittedName>
</protein>
<feature type="region of interest" description="Disordered" evidence="1">
    <location>
        <begin position="1"/>
        <end position="22"/>
    </location>
</feature>
<comment type="caution">
    <text evidence="2">The sequence shown here is derived from an EMBL/GenBank/DDBJ whole genome shotgun (WGS) entry which is preliminary data.</text>
</comment>
<dbReference type="Proteomes" id="UP000006263">
    <property type="component" value="Unassembled WGS sequence"/>
</dbReference>
<evidence type="ECO:0000256" key="1">
    <source>
        <dbReference type="SAM" id="MobiDB-lite"/>
    </source>
</evidence>
<proteinExistence type="predicted"/>
<name>K6ZRZ6_9ALTE</name>
<accession>K6ZRZ6</accession>
<dbReference type="EMBL" id="BAEP01000075">
    <property type="protein sequence ID" value="GAC26070.1"/>
    <property type="molecule type" value="Genomic_DNA"/>
</dbReference>
<dbReference type="AlphaFoldDB" id="K6ZRZ6"/>
<sequence length="65" mass="6944">MSGLGEFHQGRVNTEPKPQIQKNQLKSSFECLVPVGEAGFLAAQQRPAERPDMDVWAGGVSSGAC</sequence>